<name>A0ACC1PLF9_9PEZI</name>
<protein>
    <submittedName>
        <fullName evidence="1">Uncharacterized protein</fullName>
    </submittedName>
</protein>
<accession>A0ACC1PLF9</accession>
<sequence>MWFVRSDIFASNIYSEFAVKTATVKTLSNESKHTLKQLVSVQSNFDVKNMAKGAVYAKPMQRALPLGQSHLKGAIEPPQRPVGLTLYAPGGYKADGHLAPFNIRNYTGLDVAVVSFPDVQPFNSE</sequence>
<comment type="caution">
    <text evidence="1">The sequence shown here is derived from an EMBL/GenBank/DDBJ whole genome shotgun (WGS) entry which is preliminary data.</text>
</comment>
<evidence type="ECO:0000313" key="2">
    <source>
        <dbReference type="Proteomes" id="UP001143856"/>
    </source>
</evidence>
<keyword evidence="2" id="KW-1185">Reference proteome</keyword>
<reference evidence="1" key="1">
    <citation type="submission" date="2022-10" db="EMBL/GenBank/DDBJ databases">
        <title>Genome Sequence of Xylaria curta.</title>
        <authorList>
            <person name="Buettner E."/>
        </authorList>
    </citation>
    <scope>NUCLEOTIDE SEQUENCE</scope>
    <source>
        <strain evidence="1">Babe10</strain>
    </source>
</reference>
<dbReference type="EMBL" id="JAPDGR010000198">
    <property type="protein sequence ID" value="KAJ2993822.1"/>
    <property type="molecule type" value="Genomic_DNA"/>
</dbReference>
<evidence type="ECO:0000313" key="1">
    <source>
        <dbReference type="EMBL" id="KAJ2993822.1"/>
    </source>
</evidence>
<gene>
    <name evidence="1" type="ORF">NUW58_g1730</name>
</gene>
<organism evidence="1 2">
    <name type="scientific">Xylaria curta</name>
    <dbReference type="NCBI Taxonomy" id="42375"/>
    <lineage>
        <taxon>Eukaryota</taxon>
        <taxon>Fungi</taxon>
        <taxon>Dikarya</taxon>
        <taxon>Ascomycota</taxon>
        <taxon>Pezizomycotina</taxon>
        <taxon>Sordariomycetes</taxon>
        <taxon>Xylariomycetidae</taxon>
        <taxon>Xylariales</taxon>
        <taxon>Xylariaceae</taxon>
        <taxon>Xylaria</taxon>
    </lineage>
</organism>
<dbReference type="Proteomes" id="UP001143856">
    <property type="component" value="Unassembled WGS sequence"/>
</dbReference>
<proteinExistence type="predicted"/>